<comment type="similarity">
    <text evidence="2 12">Belongs to the fatty acid desaturase type 1 family.</text>
</comment>
<dbReference type="OrthoDB" id="10260134at2759"/>
<dbReference type="PANTHER" id="PTHR11351">
    <property type="entry name" value="ACYL-COA DESATURASE"/>
    <property type="match status" value="1"/>
</dbReference>
<dbReference type="OMA" id="FWTHRAY"/>
<dbReference type="GO" id="GO:0006636">
    <property type="term" value="P:unsaturated fatty acid biosynthetic process"/>
    <property type="evidence" value="ECO:0007669"/>
    <property type="project" value="TreeGrafter"/>
</dbReference>
<organism evidence="16">
    <name type="scientific">Harpegnathos saltator</name>
    <name type="common">Jerdon's jumping ant</name>
    <dbReference type="NCBI Taxonomy" id="610380"/>
    <lineage>
        <taxon>Eukaryota</taxon>
        <taxon>Metazoa</taxon>
        <taxon>Ecdysozoa</taxon>
        <taxon>Arthropoda</taxon>
        <taxon>Hexapoda</taxon>
        <taxon>Insecta</taxon>
        <taxon>Pterygota</taxon>
        <taxon>Neoptera</taxon>
        <taxon>Endopterygota</taxon>
        <taxon>Hymenoptera</taxon>
        <taxon>Apocrita</taxon>
        <taxon>Aculeata</taxon>
        <taxon>Formicoidea</taxon>
        <taxon>Formicidae</taxon>
        <taxon>Ponerinae</taxon>
        <taxon>Ponerini</taxon>
        <taxon>Harpegnathos</taxon>
    </lineage>
</organism>
<evidence type="ECO:0000256" key="1">
    <source>
        <dbReference type="ARBA" id="ARBA00004141"/>
    </source>
</evidence>
<dbReference type="GO" id="GO:0004768">
    <property type="term" value="F:stearoyl-CoA 9-desaturase activity"/>
    <property type="evidence" value="ECO:0007669"/>
    <property type="project" value="TreeGrafter"/>
</dbReference>
<keyword evidence="11 12" id="KW-0275">Fatty acid biosynthesis</keyword>
<protein>
    <submittedName>
        <fullName evidence="15">Acyl-CoA Delta(11) desaturase</fullName>
    </submittedName>
</protein>
<evidence type="ECO:0000256" key="11">
    <source>
        <dbReference type="ARBA" id="ARBA00023160"/>
    </source>
</evidence>
<evidence type="ECO:0000259" key="14">
    <source>
        <dbReference type="Pfam" id="PF00487"/>
    </source>
</evidence>
<sequence>MTPNVWDSNFEIHDEEDLRRKHHLRLTSATIDKRKCEQYEHKTRKKVEKWLGFEFKWLNIVMLTILHLGTLYSLFTINMIGNITTFFWTVFLGAVQGIGVTAGVHRLWTHRAYKAKLPLRYLLLIFYTIAGQNKISDWVRDHRVHHKYTDTDADPHNSNRGFFFSHMGWLMIKKHPEVIQKGRQTDMSDILEDPVVIFGDKYFMVLKMIFCFAIPIMVPVYGWNETWIRAISIQVFFRYVFGLNCTWSVNSLAHIWGSKPYDMYINPTNNRLVSFLSCGEGWHNYHHVFPWDYKAAELGDYMLNITTMFIDFCAKMGWAYDLKQPSRELVMSVVMKRGDGSHHTWDPMAYPNSEIEQ</sequence>
<dbReference type="InParanoid" id="E2C646"/>
<dbReference type="Pfam" id="PF00487">
    <property type="entry name" value="FA_desaturase"/>
    <property type="match status" value="1"/>
</dbReference>
<proteinExistence type="inferred from homology"/>
<evidence type="ECO:0000256" key="3">
    <source>
        <dbReference type="ARBA" id="ARBA00022516"/>
    </source>
</evidence>
<feature type="domain" description="Fatty acid desaturase" evidence="14">
    <location>
        <begin position="87"/>
        <end position="290"/>
    </location>
</feature>
<feature type="transmembrane region" description="Helical" evidence="13">
    <location>
        <begin position="202"/>
        <end position="223"/>
    </location>
</feature>
<comment type="cofactor">
    <cofactor evidence="12">
        <name>Fe(2+)</name>
        <dbReference type="ChEBI" id="CHEBI:29033"/>
    </cofactor>
</comment>
<dbReference type="InterPro" id="IPR015876">
    <property type="entry name" value="Acyl-CoA_DS"/>
</dbReference>
<evidence type="ECO:0000256" key="2">
    <source>
        <dbReference type="ARBA" id="ARBA00009295"/>
    </source>
</evidence>
<dbReference type="GO" id="GO:0005506">
    <property type="term" value="F:iron ion binding"/>
    <property type="evidence" value="ECO:0007669"/>
    <property type="project" value="TreeGrafter"/>
</dbReference>
<keyword evidence="9" id="KW-0443">Lipid metabolism</keyword>
<evidence type="ECO:0000313" key="16">
    <source>
        <dbReference type="Proteomes" id="UP000008237"/>
    </source>
</evidence>
<gene>
    <name evidence="15" type="ORF">EAI_06691</name>
</gene>
<evidence type="ECO:0000256" key="4">
    <source>
        <dbReference type="ARBA" id="ARBA00022692"/>
    </source>
</evidence>
<dbReference type="PANTHER" id="PTHR11351:SF21">
    <property type="entry name" value="GH07782P"/>
    <property type="match status" value="1"/>
</dbReference>
<evidence type="ECO:0000256" key="8">
    <source>
        <dbReference type="ARBA" id="ARBA00023004"/>
    </source>
</evidence>
<dbReference type="FunCoup" id="E2C646">
    <property type="interactions" value="48"/>
</dbReference>
<evidence type="ECO:0000256" key="12">
    <source>
        <dbReference type="RuleBase" id="RU000581"/>
    </source>
</evidence>
<name>E2C646_HARSA</name>
<feature type="transmembrane region" description="Helical" evidence="13">
    <location>
        <begin position="57"/>
        <end position="80"/>
    </location>
</feature>
<keyword evidence="6 13" id="KW-1133">Transmembrane helix</keyword>
<feature type="transmembrane region" description="Helical" evidence="13">
    <location>
        <begin position="235"/>
        <end position="256"/>
    </location>
</feature>
<evidence type="ECO:0000256" key="10">
    <source>
        <dbReference type="ARBA" id="ARBA00023136"/>
    </source>
</evidence>
<keyword evidence="4 12" id="KW-0812">Transmembrane</keyword>
<comment type="subcellular location">
    <subcellularLocation>
        <location evidence="1">Membrane</location>
        <topology evidence="1">Multi-pass membrane protein</topology>
    </subcellularLocation>
</comment>
<dbReference type="PhylomeDB" id="E2C646"/>
<evidence type="ECO:0000256" key="13">
    <source>
        <dbReference type="SAM" id="Phobius"/>
    </source>
</evidence>
<dbReference type="EMBL" id="GL452916">
    <property type="protein sequence ID" value="EFN76589.1"/>
    <property type="molecule type" value="Genomic_DNA"/>
</dbReference>
<dbReference type="InterPro" id="IPR005804">
    <property type="entry name" value="FA_desaturase_dom"/>
</dbReference>
<dbReference type="PRINTS" id="PR00075">
    <property type="entry name" value="FACDDSATRASE"/>
</dbReference>
<evidence type="ECO:0000256" key="9">
    <source>
        <dbReference type="ARBA" id="ARBA00023098"/>
    </source>
</evidence>
<dbReference type="CDD" id="cd03505">
    <property type="entry name" value="Delta9-FADS-like"/>
    <property type="match status" value="1"/>
</dbReference>
<keyword evidence="16" id="KW-1185">Reference proteome</keyword>
<dbReference type="KEGG" id="hst:105190429"/>
<dbReference type="Proteomes" id="UP000008237">
    <property type="component" value="Unassembled WGS sequence"/>
</dbReference>
<feature type="transmembrane region" description="Helical" evidence="13">
    <location>
        <begin position="86"/>
        <end position="105"/>
    </location>
</feature>
<evidence type="ECO:0000256" key="7">
    <source>
        <dbReference type="ARBA" id="ARBA00023002"/>
    </source>
</evidence>
<keyword evidence="10 13" id="KW-0472">Membrane</keyword>
<dbReference type="AlphaFoldDB" id="E2C646"/>
<dbReference type="GO" id="GO:0005789">
    <property type="term" value="C:endoplasmic reticulum membrane"/>
    <property type="evidence" value="ECO:0007669"/>
    <property type="project" value="TreeGrafter"/>
</dbReference>
<keyword evidence="7 12" id="KW-0560">Oxidoreductase</keyword>
<keyword evidence="8" id="KW-0408">Iron</keyword>
<keyword evidence="5" id="KW-0276">Fatty acid metabolism</keyword>
<comment type="domain">
    <text evidence="12">The histidine box domains are involved in binding the catalytic metal ions.</text>
</comment>
<reference evidence="15 16" key="1">
    <citation type="journal article" date="2010" name="Science">
        <title>Genomic comparison of the ants Camponotus floridanus and Harpegnathos saltator.</title>
        <authorList>
            <person name="Bonasio R."/>
            <person name="Zhang G."/>
            <person name="Ye C."/>
            <person name="Mutti N.S."/>
            <person name="Fang X."/>
            <person name="Qin N."/>
            <person name="Donahue G."/>
            <person name="Yang P."/>
            <person name="Li Q."/>
            <person name="Li C."/>
            <person name="Zhang P."/>
            <person name="Huang Z."/>
            <person name="Berger S.L."/>
            <person name="Reinberg D."/>
            <person name="Wang J."/>
            <person name="Liebig J."/>
        </authorList>
    </citation>
    <scope>NUCLEOTIDE SEQUENCE [LARGE SCALE GENOMIC DNA]</scope>
    <source>
        <strain evidence="15 16">R22 G/1</strain>
    </source>
</reference>
<evidence type="ECO:0000313" key="15">
    <source>
        <dbReference type="EMBL" id="EFN76589.1"/>
    </source>
</evidence>
<evidence type="ECO:0000256" key="5">
    <source>
        <dbReference type="ARBA" id="ARBA00022832"/>
    </source>
</evidence>
<accession>E2C646</accession>
<keyword evidence="3 12" id="KW-0444">Lipid biosynthesis</keyword>
<evidence type="ECO:0000256" key="6">
    <source>
        <dbReference type="ARBA" id="ARBA00022989"/>
    </source>
</evidence>